<dbReference type="Pfam" id="PF01613">
    <property type="entry name" value="Flavin_Reduct"/>
    <property type="match status" value="1"/>
</dbReference>
<evidence type="ECO:0000256" key="2">
    <source>
        <dbReference type="ARBA" id="ARBA00023002"/>
    </source>
</evidence>
<protein>
    <submittedName>
        <fullName evidence="4">NADH-FMN oxidoreductase RutF, flavin reductase (DIM6/NTAB) family</fullName>
    </submittedName>
</protein>
<dbReference type="GO" id="GO:0010181">
    <property type="term" value="F:FMN binding"/>
    <property type="evidence" value="ECO:0007669"/>
    <property type="project" value="InterPro"/>
</dbReference>
<dbReference type="SMART" id="SM00903">
    <property type="entry name" value="Flavin_Reduct"/>
    <property type="match status" value="1"/>
</dbReference>
<keyword evidence="2" id="KW-0560">Oxidoreductase</keyword>
<feature type="domain" description="Flavin reductase like" evidence="3">
    <location>
        <begin position="20"/>
        <end position="171"/>
    </location>
</feature>
<dbReference type="STRING" id="933059.SAMN04488103_11316"/>
<dbReference type="PANTHER" id="PTHR30466:SF11">
    <property type="entry name" value="FLAVIN-DEPENDENT MONOOXYGENASE, REDUCTASE SUBUNIT HSAB"/>
    <property type="match status" value="1"/>
</dbReference>
<dbReference type="InterPro" id="IPR002563">
    <property type="entry name" value="Flavin_Rdtase-like_dom"/>
</dbReference>
<evidence type="ECO:0000256" key="1">
    <source>
        <dbReference type="ARBA" id="ARBA00008898"/>
    </source>
</evidence>
<dbReference type="AlphaFoldDB" id="A0A1H8MD90"/>
<organism evidence="4 5">
    <name type="scientific">Gemmobacter aquatilis</name>
    <dbReference type="NCBI Taxonomy" id="933059"/>
    <lineage>
        <taxon>Bacteria</taxon>
        <taxon>Pseudomonadati</taxon>
        <taxon>Pseudomonadota</taxon>
        <taxon>Alphaproteobacteria</taxon>
        <taxon>Rhodobacterales</taxon>
        <taxon>Paracoccaceae</taxon>
        <taxon>Gemmobacter</taxon>
    </lineage>
</organism>
<comment type="similarity">
    <text evidence="1">Belongs to the non-flavoprotein flavin reductase family.</text>
</comment>
<sequence length="178" mass="18993">MTGVYCDTDAAFSETLRKSLRGTAVNISLLTTRDPEGRYHGLAVTTAVPFSSHLPSMIVAVSHAASAYPAIRDSQMYCLNQITSKDIELLDKFSRSDLRASRFTNGTWRAGLGGLPYLATATASFFCSVATAQSYEDQTVFIGRIDGVRLADGSGAGECDPLIWINGGPAKLAGRAYA</sequence>
<dbReference type="Proteomes" id="UP000198761">
    <property type="component" value="Unassembled WGS sequence"/>
</dbReference>
<dbReference type="InterPro" id="IPR012349">
    <property type="entry name" value="Split_barrel_FMN-bd"/>
</dbReference>
<dbReference type="SUPFAM" id="SSF50475">
    <property type="entry name" value="FMN-binding split barrel"/>
    <property type="match status" value="1"/>
</dbReference>
<reference evidence="4 5" key="1">
    <citation type="submission" date="2016-10" db="EMBL/GenBank/DDBJ databases">
        <authorList>
            <person name="de Groot N.N."/>
        </authorList>
    </citation>
    <scope>NUCLEOTIDE SEQUENCE [LARGE SCALE GENOMIC DNA]</scope>
    <source>
        <strain evidence="4 5">DSM 3857</strain>
    </source>
</reference>
<dbReference type="InterPro" id="IPR050268">
    <property type="entry name" value="NADH-dep_flavin_reductase"/>
</dbReference>
<gene>
    <name evidence="4" type="ORF">SAMN04488103_11316</name>
</gene>
<evidence type="ECO:0000259" key="3">
    <source>
        <dbReference type="SMART" id="SM00903"/>
    </source>
</evidence>
<keyword evidence="5" id="KW-1185">Reference proteome</keyword>
<evidence type="ECO:0000313" key="4">
    <source>
        <dbReference type="EMBL" id="SEO15382.1"/>
    </source>
</evidence>
<dbReference type="Gene3D" id="2.30.110.10">
    <property type="entry name" value="Electron Transport, Fmn-binding Protein, Chain A"/>
    <property type="match status" value="1"/>
</dbReference>
<accession>A0A1H8MD90</accession>
<proteinExistence type="inferred from homology"/>
<name>A0A1H8MD90_9RHOB</name>
<dbReference type="PANTHER" id="PTHR30466">
    <property type="entry name" value="FLAVIN REDUCTASE"/>
    <property type="match status" value="1"/>
</dbReference>
<dbReference type="GO" id="GO:0042602">
    <property type="term" value="F:riboflavin reductase (NADPH) activity"/>
    <property type="evidence" value="ECO:0007669"/>
    <property type="project" value="TreeGrafter"/>
</dbReference>
<dbReference type="EMBL" id="FOCE01000013">
    <property type="protein sequence ID" value="SEO15382.1"/>
    <property type="molecule type" value="Genomic_DNA"/>
</dbReference>
<evidence type="ECO:0000313" key="5">
    <source>
        <dbReference type="Proteomes" id="UP000198761"/>
    </source>
</evidence>